<accession>A0A1M6TYE5</accession>
<evidence type="ECO:0000313" key="2">
    <source>
        <dbReference type="EMBL" id="SHK61976.1"/>
    </source>
</evidence>
<dbReference type="EMBL" id="FRAP01000009">
    <property type="protein sequence ID" value="SHK61976.1"/>
    <property type="molecule type" value="Genomic_DNA"/>
</dbReference>
<reference evidence="2 3" key="1">
    <citation type="submission" date="2016-11" db="EMBL/GenBank/DDBJ databases">
        <authorList>
            <person name="Jaros S."/>
            <person name="Januszkiewicz K."/>
            <person name="Wedrychowicz H."/>
        </authorList>
    </citation>
    <scope>NUCLEOTIDE SEQUENCE [LARGE SCALE GENOMIC DNA]</scope>
    <source>
        <strain evidence="2 3">DSM 43832</strain>
    </source>
</reference>
<organism evidence="2 3">
    <name type="scientific">Pseudonocardia thermophila</name>
    <dbReference type="NCBI Taxonomy" id="1848"/>
    <lineage>
        <taxon>Bacteria</taxon>
        <taxon>Bacillati</taxon>
        <taxon>Actinomycetota</taxon>
        <taxon>Actinomycetes</taxon>
        <taxon>Pseudonocardiales</taxon>
        <taxon>Pseudonocardiaceae</taxon>
        <taxon>Pseudonocardia</taxon>
    </lineage>
</organism>
<gene>
    <name evidence="2" type="ORF">SAMN05443637_10924</name>
</gene>
<dbReference type="Pfam" id="PF03780">
    <property type="entry name" value="Asp23"/>
    <property type="match status" value="1"/>
</dbReference>
<name>A0A1M6TYE5_PSETH</name>
<dbReference type="AlphaFoldDB" id="A0A1M6TYE5"/>
<dbReference type="STRING" id="1848.SAMN05443637_10924"/>
<evidence type="ECO:0000313" key="3">
    <source>
        <dbReference type="Proteomes" id="UP000184363"/>
    </source>
</evidence>
<comment type="similarity">
    <text evidence="1">Belongs to the asp23 family.</text>
</comment>
<sequence length="125" mass="13395">MTELPDPADRGALDIDPIVLRKVVEYAADQVPGTLRQERRVAGIDVGESGARARVLPGNGDPTAVDVRLEVTLRYPADIRSVVAEVRRAVDAELVRITGHKVRSFAVTVAGLRGAPARPAPARLQ</sequence>
<keyword evidence="3" id="KW-1185">Reference proteome</keyword>
<dbReference type="OrthoDB" id="3699309at2"/>
<dbReference type="RefSeq" id="WP_073457353.1">
    <property type="nucleotide sequence ID" value="NZ_CALGVN010000044.1"/>
</dbReference>
<dbReference type="InterPro" id="IPR005531">
    <property type="entry name" value="Asp23"/>
</dbReference>
<protein>
    <submittedName>
        <fullName evidence="2">Uncharacterized conserved protein YloU, alkaline shock protein (Asp23) family</fullName>
    </submittedName>
</protein>
<dbReference type="Proteomes" id="UP000184363">
    <property type="component" value="Unassembled WGS sequence"/>
</dbReference>
<proteinExistence type="inferred from homology"/>
<evidence type="ECO:0000256" key="1">
    <source>
        <dbReference type="ARBA" id="ARBA00005721"/>
    </source>
</evidence>